<dbReference type="AlphaFoldDB" id="A0A163PTJ2"/>
<reference evidence="2 3" key="1">
    <citation type="submission" date="2016-01" db="EMBL/GenBank/DDBJ databases">
        <title>Genome sequence of Oerskovia enterophila VJag, an agar and cellulose degrading bacterium.</title>
        <authorList>
            <person name="Poehlein A."/>
            <person name="Jag V."/>
            <person name="Bengelsdorf F."/>
            <person name="Duerre P."/>
            <person name="Daniel R."/>
        </authorList>
    </citation>
    <scope>NUCLEOTIDE SEQUENCE [LARGE SCALE GENOMIC DNA]</scope>
    <source>
        <strain evidence="2 3">VJag</strain>
    </source>
</reference>
<organism evidence="2 3">
    <name type="scientific">Oerskovia enterophila</name>
    <dbReference type="NCBI Taxonomy" id="43678"/>
    <lineage>
        <taxon>Bacteria</taxon>
        <taxon>Bacillati</taxon>
        <taxon>Actinomycetota</taxon>
        <taxon>Actinomycetes</taxon>
        <taxon>Micrococcales</taxon>
        <taxon>Cellulomonadaceae</taxon>
        <taxon>Oerskovia</taxon>
    </lineage>
</organism>
<dbReference type="EMBL" id="LRIE01000085">
    <property type="protein sequence ID" value="KZM33499.1"/>
    <property type="molecule type" value="Genomic_DNA"/>
</dbReference>
<dbReference type="Proteomes" id="UP000076447">
    <property type="component" value="Unassembled WGS sequence"/>
</dbReference>
<dbReference type="RefSeq" id="WP_068710203.1">
    <property type="nucleotide sequence ID" value="NZ_LRIE01000085.1"/>
</dbReference>
<accession>A0A163PTJ2</accession>
<dbReference type="OrthoDB" id="9975894at2"/>
<protein>
    <recommendedName>
        <fullName evidence="1">DUF8094 domain-containing protein</fullName>
    </recommendedName>
</protein>
<comment type="caution">
    <text evidence="2">The sequence shown here is derived from an EMBL/GenBank/DDBJ whole genome shotgun (WGS) entry which is preliminary data.</text>
</comment>
<proteinExistence type="predicted"/>
<feature type="domain" description="DUF8094" evidence="1">
    <location>
        <begin position="60"/>
        <end position="191"/>
    </location>
</feature>
<sequence>MDRFIRSVPREVLSAVPVLPPPARPSVALLGAGVALVLLTGCTGTGATAAPAVPPVAVREPVTTPAEADALFAGLTSARNTANAGRDAAALSLLETGPSLRSSSFAYAAQTAQGAAPVAPYTSTAGTLAAPERGTADWFYSLGAPGDTTVGATTGAYVESTFFTRAGEGAPWLLTYRLATDPAVALPQPALVGGSAVVPDDDARARGDLALQDVVAYASTGQPAPTLDVTDADQLATAHTQGFPLPDLTPDAGTEQRVCTLEEPAPAWTSSARGIFTMASVECTQSVALTGGWTAPTPTTGTIGTVPVGVRLSGWTVSQSVTVLVEVHDDGTSRVVGSGLRPVRTDVTPAP</sequence>
<evidence type="ECO:0000313" key="2">
    <source>
        <dbReference type="EMBL" id="KZM33499.1"/>
    </source>
</evidence>
<evidence type="ECO:0000259" key="1">
    <source>
        <dbReference type="Pfam" id="PF26366"/>
    </source>
</evidence>
<gene>
    <name evidence="2" type="ORF">OJAG_38190</name>
</gene>
<dbReference type="STRING" id="43678.OJAG_38190"/>
<dbReference type="PATRIC" id="fig|43678.3.peg.3987"/>
<dbReference type="Pfam" id="PF26366">
    <property type="entry name" value="DUF8094"/>
    <property type="match status" value="1"/>
</dbReference>
<dbReference type="InterPro" id="IPR058407">
    <property type="entry name" value="DUF8094"/>
</dbReference>
<evidence type="ECO:0000313" key="3">
    <source>
        <dbReference type="Proteomes" id="UP000076447"/>
    </source>
</evidence>
<name>A0A163PTJ2_9CELL</name>